<feature type="region of interest" description="Disordered" evidence="1">
    <location>
        <begin position="1"/>
        <end position="87"/>
    </location>
</feature>
<evidence type="ECO:0000313" key="3">
    <source>
        <dbReference type="Proteomes" id="UP001596380"/>
    </source>
</evidence>
<feature type="compositionally biased region" description="Gly residues" evidence="1">
    <location>
        <begin position="26"/>
        <end position="38"/>
    </location>
</feature>
<protein>
    <recommendedName>
        <fullName evidence="4">Serine/threonine protein kinase</fullName>
    </recommendedName>
</protein>
<evidence type="ECO:0008006" key="4">
    <source>
        <dbReference type="Google" id="ProtNLM"/>
    </source>
</evidence>
<accession>A0ABW2CUF7</accession>
<dbReference type="Proteomes" id="UP001596380">
    <property type="component" value="Unassembled WGS sequence"/>
</dbReference>
<organism evidence="2 3">
    <name type="scientific">Actinomadura yumaensis</name>
    <dbReference type="NCBI Taxonomy" id="111807"/>
    <lineage>
        <taxon>Bacteria</taxon>
        <taxon>Bacillati</taxon>
        <taxon>Actinomycetota</taxon>
        <taxon>Actinomycetes</taxon>
        <taxon>Streptosporangiales</taxon>
        <taxon>Thermomonosporaceae</taxon>
        <taxon>Actinomadura</taxon>
    </lineage>
</organism>
<proteinExistence type="predicted"/>
<gene>
    <name evidence="2" type="ORF">ACFQKB_37225</name>
</gene>
<name>A0ABW2CUF7_9ACTN</name>
<comment type="caution">
    <text evidence="2">The sequence shown here is derived from an EMBL/GenBank/DDBJ whole genome shotgun (WGS) entry which is preliminary data.</text>
</comment>
<evidence type="ECO:0000313" key="2">
    <source>
        <dbReference type="EMBL" id="MFC6885451.1"/>
    </source>
</evidence>
<feature type="compositionally biased region" description="Low complexity" evidence="1">
    <location>
        <begin position="1"/>
        <end position="17"/>
    </location>
</feature>
<dbReference type="EMBL" id="JBHSXS010000038">
    <property type="protein sequence ID" value="MFC6885451.1"/>
    <property type="molecule type" value="Genomic_DNA"/>
</dbReference>
<evidence type="ECO:0000256" key="1">
    <source>
        <dbReference type="SAM" id="MobiDB-lite"/>
    </source>
</evidence>
<sequence length="142" mass="14519">VPPPTASQVPPSASASASRRHHGTARPGGGPSSPGRGEGTPTRNGHAPDGGTRPGGGRPDPTGGPPPASVVLGSPSPARYCAERDRKPDFRSTQWYCVPDGGIGVDTYITMAQVCAEQYPGSKARLNGDAGSPGDWDCYVVR</sequence>
<feature type="non-terminal residue" evidence="2">
    <location>
        <position position="1"/>
    </location>
</feature>
<keyword evidence="3" id="KW-1185">Reference proteome</keyword>
<reference evidence="3" key="1">
    <citation type="journal article" date="2019" name="Int. J. Syst. Evol. Microbiol.">
        <title>The Global Catalogue of Microorganisms (GCM) 10K type strain sequencing project: providing services to taxonomists for standard genome sequencing and annotation.</title>
        <authorList>
            <consortium name="The Broad Institute Genomics Platform"/>
            <consortium name="The Broad Institute Genome Sequencing Center for Infectious Disease"/>
            <person name="Wu L."/>
            <person name="Ma J."/>
        </authorList>
    </citation>
    <scope>NUCLEOTIDE SEQUENCE [LARGE SCALE GENOMIC DNA]</scope>
    <source>
        <strain evidence="3">JCM 3369</strain>
    </source>
</reference>